<evidence type="ECO:0000256" key="8">
    <source>
        <dbReference type="ARBA" id="ARBA00023008"/>
    </source>
</evidence>
<keyword evidence="4" id="KW-0964">Secreted</keyword>
<dbReference type="InterPro" id="IPR011706">
    <property type="entry name" value="Cu-oxidase_C"/>
</dbReference>
<comment type="caution">
    <text evidence="12">The sequence shown here is derived from an EMBL/GenBank/DDBJ whole genome shotgun (WGS) entry which is preliminary data.</text>
</comment>
<dbReference type="InterPro" id="IPR002355">
    <property type="entry name" value="Cu_oxidase_Cu_BS"/>
</dbReference>
<dbReference type="Pfam" id="PF00394">
    <property type="entry name" value="Cu-oxidase"/>
    <property type="match status" value="1"/>
</dbReference>
<dbReference type="CDD" id="cd13897">
    <property type="entry name" value="CuRO_3_LCC_plant"/>
    <property type="match status" value="1"/>
</dbReference>
<proteinExistence type="inferred from homology"/>
<sequence>MCNCSSESTYRRLVDYGKTYLLRLINAVMNVEMFFAIAQHNLTVVGMDGAYIKPIVTSYIMISPGQTMDILVTTNASLGHYYMAFRQYDNVDQNGNINKVNATAILMYRGNYTPPASPSFPDTLPSYEDFGAAIWFTKRIRSLASKDHPVNVPKNITTRMFITSTMNAIVYPDNISNLACALNNVSWLDPSVDVLLAYYRNLSGYYTTDFPDQPPTYFNFTGPDVESNVITSKGTRVKELNYGEHVEIVFQGTTVYLSPEDHPIHIHGHSFYVVGSGLGNFDHISDPHGFNLVDPPELNTVAIPKKGWVAVRFSATNPGVWFLHCHIEKHLSWGMNFVFIVKNGATPETSIREPPPNMPSCTGSSFAARLQEFNHSTEKANHLIMI</sequence>
<dbReference type="PANTHER" id="PTHR11709">
    <property type="entry name" value="MULTI-COPPER OXIDASE"/>
    <property type="match status" value="1"/>
</dbReference>
<evidence type="ECO:0000256" key="5">
    <source>
        <dbReference type="ARBA" id="ARBA00022723"/>
    </source>
</evidence>
<evidence type="ECO:0000313" key="12">
    <source>
        <dbReference type="EMBL" id="KAK9288655.1"/>
    </source>
</evidence>
<dbReference type="InterPro" id="IPR033138">
    <property type="entry name" value="Cu_oxidase_CS"/>
</dbReference>
<organism evidence="12 13">
    <name type="scientific">Liquidambar formosana</name>
    <name type="common">Formosan gum</name>
    <dbReference type="NCBI Taxonomy" id="63359"/>
    <lineage>
        <taxon>Eukaryota</taxon>
        <taxon>Viridiplantae</taxon>
        <taxon>Streptophyta</taxon>
        <taxon>Embryophyta</taxon>
        <taxon>Tracheophyta</taxon>
        <taxon>Spermatophyta</taxon>
        <taxon>Magnoliopsida</taxon>
        <taxon>eudicotyledons</taxon>
        <taxon>Gunneridae</taxon>
        <taxon>Pentapetalae</taxon>
        <taxon>Saxifragales</taxon>
        <taxon>Altingiaceae</taxon>
        <taxon>Liquidambar</taxon>
    </lineage>
</organism>
<dbReference type="Gene3D" id="2.60.40.420">
    <property type="entry name" value="Cupredoxins - blue copper proteins"/>
    <property type="match status" value="2"/>
</dbReference>
<reference evidence="12 13" key="1">
    <citation type="journal article" date="2024" name="Plant J.">
        <title>Genome sequences and population genomics reveal climatic adaptation and genomic divergence between two closely related sweetgum species.</title>
        <authorList>
            <person name="Xu W.Q."/>
            <person name="Ren C.Q."/>
            <person name="Zhang X.Y."/>
            <person name="Comes H.P."/>
            <person name="Liu X.H."/>
            <person name="Li Y.G."/>
            <person name="Kettle C.J."/>
            <person name="Jalonen R."/>
            <person name="Gaisberger H."/>
            <person name="Ma Y.Z."/>
            <person name="Qiu Y.X."/>
        </authorList>
    </citation>
    <scope>NUCLEOTIDE SEQUENCE [LARGE SCALE GENOMIC DNA]</scope>
    <source>
        <strain evidence="12">Hangzhou</strain>
    </source>
</reference>
<keyword evidence="5" id="KW-0479">Metal-binding</keyword>
<accession>A0AAP0X7Z5</accession>
<dbReference type="InterPro" id="IPR008972">
    <property type="entry name" value="Cupredoxin"/>
</dbReference>
<feature type="domain" description="Plastocyanin-like" evidence="10">
    <location>
        <begin position="8"/>
        <end position="111"/>
    </location>
</feature>
<dbReference type="PROSITE" id="PS00079">
    <property type="entry name" value="MULTICOPPER_OXIDASE1"/>
    <property type="match status" value="1"/>
</dbReference>
<evidence type="ECO:0000256" key="7">
    <source>
        <dbReference type="ARBA" id="ARBA00023002"/>
    </source>
</evidence>
<keyword evidence="7" id="KW-0560">Oxidoreductase</keyword>
<dbReference type="GO" id="GO:0005507">
    <property type="term" value="F:copper ion binding"/>
    <property type="evidence" value="ECO:0007669"/>
    <property type="project" value="InterPro"/>
</dbReference>
<dbReference type="PROSITE" id="PS00080">
    <property type="entry name" value="MULTICOPPER_OXIDASE2"/>
    <property type="match status" value="1"/>
</dbReference>
<evidence type="ECO:0000256" key="3">
    <source>
        <dbReference type="ARBA" id="ARBA00010609"/>
    </source>
</evidence>
<evidence type="ECO:0008006" key="14">
    <source>
        <dbReference type="Google" id="ProtNLM"/>
    </source>
</evidence>
<dbReference type="InterPro" id="IPR001117">
    <property type="entry name" value="Cu-oxidase_2nd"/>
</dbReference>
<evidence type="ECO:0000256" key="1">
    <source>
        <dbReference type="ARBA" id="ARBA00001935"/>
    </source>
</evidence>
<dbReference type="SUPFAM" id="SSF49503">
    <property type="entry name" value="Cupredoxins"/>
    <property type="match status" value="2"/>
</dbReference>
<dbReference type="PANTHER" id="PTHR11709:SF261">
    <property type="entry name" value="LACCASE"/>
    <property type="match status" value="1"/>
</dbReference>
<evidence type="ECO:0000256" key="9">
    <source>
        <dbReference type="ARBA" id="ARBA00023180"/>
    </source>
</evidence>
<dbReference type="GO" id="GO:0016491">
    <property type="term" value="F:oxidoreductase activity"/>
    <property type="evidence" value="ECO:0007669"/>
    <property type="project" value="UniProtKB-KW"/>
</dbReference>
<comment type="subcellular location">
    <subcellularLocation>
        <location evidence="2">Secreted</location>
    </subcellularLocation>
</comment>
<dbReference type="Proteomes" id="UP001415857">
    <property type="component" value="Unassembled WGS sequence"/>
</dbReference>
<keyword evidence="9" id="KW-0325">Glycoprotein</keyword>
<dbReference type="AlphaFoldDB" id="A0AAP0X7Z5"/>
<keyword evidence="13" id="KW-1185">Reference proteome</keyword>
<evidence type="ECO:0000256" key="2">
    <source>
        <dbReference type="ARBA" id="ARBA00004613"/>
    </source>
</evidence>
<dbReference type="GO" id="GO:0005576">
    <property type="term" value="C:extracellular region"/>
    <property type="evidence" value="ECO:0007669"/>
    <property type="project" value="UniProtKB-SubCell"/>
</dbReference>
<protein>
    <recommendedName>
        <fullName evidence="14">Laccase</fullName>
    </recommendedName>
</protein>
<feature type="domain" description="Plastocyanin-like" evidence="11">
    <location>
        <begin position="209"/>
        <end position="344"/>
    </location>
</feature>
<evidence type="ECO:0000256" key="6">
    <source>
        <dbReference type="ARBA" id="ARBA00022737"/>
    </source>
</evidence>
<evidence type="ECO:0000256" key="4">
    <source>
        <dbReference type="ARBA" id="ARBA00022525"/>
    </source>
</evidence>
<name>A0AAP0X7Z5_LIQFO</name>
<dbReference type="EMBL" id="JBBPBK010000003">
    <property type="protein sequence ID" value="KAK9288655.1"/>
    <property type="molecule type" value="Genomic_DNA"/>
</dbReference>
<comment type="cofactor">
    <cofactor evidence="1">
        <name>Cu cation</name>
        <dbReference type="ChEBI" id="CHEBI:23378"/>
    </cofactor>
</comment>
<keyword evidence="8" id="KW-0186">Copper</keyword>
<dbReference type="Pfam" id="PF07731">
    <property type="entry name" value="Cu-oxidase_2"/>
    <property type="match status" value="1"/>
</dbReference>
<evidence type="ECO:0000313" key="13">
    <source>
        <dbReference type="Proteomes" id="UP001415857"/>
    </source>
</evidence>
<keyword evidence="6" id="KW-0677">Repeat</keyword>
<evidence type="ECO:0000259" key="11">
    <source>
        <dbReference type="Pfam" id="PF07731"/>
    </source>
</evidence>
<dbReference type="InterPro" id="IPR045087">
    <property type="entry name" value="Cu-oxidase_fam"/>
</dbReference>
<dbReference type="InterPro" id="IPR034289">
    <property type="entry name" value="CuRO_3_LCC"/>
</dbReference>
<comment type="similarity">
    <text evidence="3">Belongs to the multicopper oxidase family.</text>
</comment>
<evidence type="ECO:0000259" key="10">
    <source>
        <dbReference type="Pfam" id="PF00394"/>
    </source>
</evidence>
<gene>
    <name evidence="12" type="ORF">L1049_017116</name>
</gene>